<dbReference type="InterPro" id="IPR051335">
    <property type="entry name" value="Alanyl-tRNA_Editing_Enzymes"/>
</dbReference>
<evidence type="ECO:0000256" key="12">
    <source>
        <dbReference type="ARBA" id="ARBA00022917"/>
    </source>
</evidence>
<keyword evidence="11" id="KW-0694">RNA-binding</keyword>
<dbReference type="AlphaFoldDB" id="A0A161Y7B8"/>
<dbReference type="FunFam" id="3.10.310.40:FF:000001">
    <property type="entry name" value="Alanine--tRNA ligase"/>
    <property type="match status" value="1"/>
</dbReference>
<dbReference type="PATRIC" id="fig|1121326.3.peg.1300"/>
<dbReference type="Pfam" id="PF07973">
    <property type="entry name" value="tRNA_SAD"/>
    <property type="match status" value="1"/>
</dbReference>
<keyword evidence="6 17" id="KW-0436">Ligase</keyword>
<evidence type="ECO:0000256" key="4">
    <source>
        <dbReference type="ARBA" id="ARBA00017959"/>
    </source>
</evidence>
<evidence type="ECO:0000259" key="16">
    <source>
        <dbReference type="SMART" id="SM00863"/>
    </source>
</evidence>
<dbReference type="InterPro" id="IPR012947">
    <property type="entry name" value="tRNA_SAD"/>
</dbReference>
<dbReference type="RefSeq" id="WP_082831816.1">
    <property type="nucleotide sequence ID" value="NZ_FQXL01000009.1"/>
</dbReference>
<evidence type="ECO:0000256" key="1">
    <source>
        <dbReference type="ARBA" id="ARBA00001947"/>
    </source>
</evidence>
<keyword evidence="18" id="KW-1185">Reference proteome</keyword>
<dbReference type="EC" id="6.1.1.7" evidence="3"/>
<gene>
    <name evidence="17" type="primary">alaS_1</name>
    <name evidence="17" type="ORF">CLMAG_13320</name>
</gene>
<dbReference type="Proteomes" id="UP000076603">
    <property type="component" value="Unassembled WGS sequence"/>
</dbReference>
<comment type="caution">
    <text evidence="17">The sequence shown here is derived from an EMBL/GenBank/DDBJ whole genome shotgun (WGS) entry which is preliminary data.</text>
</comment>
<evidence type="ECO:0000256" key="2">
    <source>
        <dbReference type="ARBA" id="ARBA00008226"/>
    </source>
</evidence>
<dbReference type="GO" id="GO:0043039">
    <property type="term" value="P:tRNA aminoacylation"/>
    <property type="evidence" value="ECO:0007669"/>
    <property type="project" value="InterPro"/>
</dbReference>
<comment type="cofactor">
    <cofactor evidence="1">
        <name>Zn(2+)</name>
        <dbReference type="ChEBI" id="CHEBI:29105"/>
    </cofactor>
</comment>
<dbReference type="Gene3D" id="3.10.310.40">
    <property type="match status" value="1"/>
</dbReference>
<dbReference type="InterPro" id="IPR009000">
    <property type="entry name" value="Transl_B-barrel_sf"/>
</dbReference>
<evidence type="ECO:0000256" key="7">
    <source>
        <dbReference type="ARBA" id="ARBA00022723"/>
    </source>
</evidence>
<evidence type="ECO:0000313" key="18">
    <source>
        <dbReference type="Proteomes" id="UP000076603"/>
    </source>
</evidence>
<dbReference type="Gene3D" id="2.40.30.130">
    <property type="match status" value="1"/>
</dbReference>
<protein>
    <recommendedName>
        <fullName evidence="4">Alanine--tRNA ligase</fullName>
        <ecNumber evidence="3">6.1.1.7</ecNumber>
    </recommendedName>
    <alternativeName>
        <fullName evidence="14">Alanyl-tRNA synthetase</fullName>
    </alternativeName>
</protein>
<evidence type="ECO:0000256" key="10">
    <source>
        <dbReference type="ARBA" id="ARBA00022840"/>
    </source>
</evidence>
<dbReference type="InterPro" id="IPR003156">
    <property type="entry name" value="DHHA1_dom"/>
</dbReference>
<dbReference type="GO" id="GO:0006412">
    <property type="term" value="P:translation"/>
    <property type="evidence" value="ECO:0007669"/>
    <property type="project" value="UniProtKB-KW"/>
</dbReference>
<keyword evidence="5" id="KW-0820">tRNA-binding</keyword>
<dbReference type="PANTHER" id="PTHR43462">
    <property type="entry name" value="ALANYL-TRNA EDITING PROTEIN"/>
    <property type="match status" value="1"/>
</dbReference>
<evidence type="ECO:0000256" key="6">
    <source>
        <dbReference type="ARBA" id="ARBA00022598"/>
    </source>
</evidence>
<feature type="coiled-coil region" evidence="15">
    <location>
        <begin position="252"/>
        <end position="286"/>
    </location>
</feature>
<evidence type="ECO:0000256" key="8">
    <source>
        <dbReference type="ARBA" id="ARBA00022741"/>
    </source>
</evidence>
<organism evidence="17 18">
    <name type="scientific">Clostridium magnum DSM 2767</name>
    <dbReference type="NCBI Taxonomy" id="1121326"/>
    <lineage>
        <taxon>Bacteria</taxon>
        <taxon>Bacillati</taxon>
        <taxon>Bacillota</taxon>
        <taxon>Clostridia</taxon>
        <taxon>Eubacteriales</taxon>
        <taxon>Clostridiaceae</taxon>
        <taxon>Clostridium</taxon>
    </lineage>
</organism>
<dbReference type="GO" id="GO:0000049">
    <property type="term" value="F:tRNA binding"/>
    <property type="evidence" value="ECO:0007669"/>
    <property type="project" value="UniProtKB-KW"/>
</dbReference>
<keyword evidence="7" id="KW-0479">Metal-binding</keyword>
<dbReference type="GO" id="GO:0002161">
    <property type="term" value="F:aminoacyl-tRNA deacylase activity"/>
    <property type="evidence" value="ECO:0007669"/>
    <property type="project" value="UniProtKB-ARBA"/>
</dbReference>
<evidence type="ECO:0000256" key="11">
    <source>
        <dbReference type="ARBA" id="ARBA00022884"/>
    </source>
</evidence>
<evidence type="ECO:0000256" key="3">
    <source>
        <dbReference type="ARBA" id="ARBA00013168"/>
    </source>
</evidence>
<sequence>MLENLYYENPYQKDFTAEIINTIEKNNNYHIELDKTYFYPQSKFHPCDVGYINGSPVTHVYEENEKIYHVIEVKPSKIHKVKCIIDWKRKYDYMQQHLGQHIISSSLFQLFNLSTIAFHIGDSSSYIDVDKIIGVSEIKNCEEMCNKIIFDNIAVEILYPTKSELKKLSLKKVSLKPGEKIRIVKIGDMHISPCDGLHPNSTIEVQAIKVTKLTKINSGTRIEFICGSRAICDYLTKHQWIDKMSNLLSCNTNNLLNEVEKLSGELNKALSEKASLKAEVAQYEVQSMLNSCENIEGIRILKSIYDKVDLKYVSLLASKLVSFSKVVVLFGAKTEDKAQLIFMRSKDVNTINMNLLLKDAITLIDGKGGGSELAAQGGGKNNNNLDSSIEYAYNKIKEAIFSDSK</sequence>
<keyword evidence="12" id="KW-0648">Protein biosynthesis</keyword>
<dbReference type="InterPro" id="IPR018163">
    <property type="entry name" value="Thr/Ala-tRNA-synth_IIc_edit"/>
</dbReference>
<dbReference type="PANTHER" id="PTHR43462:SF1">
    <property type="entry name" value="ALANYL-TRNA EDITING PROTEIN AARSD1"/>
    <property type="match status" value="1"/>
</dbReference>
<dbReference type="EMBL" id="LWAE01000001">
    <property type="protein sequence ID" value="KZL94279.1"/>
    <property type="molecule type" value="Genomic_DNA"/>
</dbReference>
<feature type="domain" description="Threonyl/alanyl tRNA synthetase SAD" evidence="16">
    <location>
        <begin position="181"/>
        <end position="223"/>
    </location>
</feature>
<dbReference type="STRING" id="1121326.CLMAG_13320"/>
<dbReference type="SUPFAM" id="SSF55186">
    <property type="entry name" value="ThrRS/AlaRS common domain"/>
    <property type="match status" value="1"/>
</dbReference>
<evidence type="ECO:0000256" key="5">
    <source>
        <dbReference type="ARBA" id="ARBA00022555"/>
    </source>
</evidence>
<keyword evidence="10" id="KW-0067">ATP-binding</keyword>
<dbReference type="SUPFAM" id="SSF50447">
    <property type="entry name" value="Translation proteins"/>
    <property type="match status" value="1"/>
</dbReference>
<evidence type="ECO:0000256" key="9">
    <source>
        <dbReference type="ARBA" id="ARBA00022833"/>
    </source>
</evidence>
<evidence type="ECO:0000313" key="17">
    <source>
        <dbReference type="EMBL" id="KZL94279.1"/>
    </source>
</evidence>
<dbReference type="SMART" id="SM00863">
    <property type="entry name" value="tRNA_SAD"/>
    <property type="match status" value="1"/>
</dbReference>
<dbReference type="GO" id="GO:0005524">
    <property type="term" value="F:ATP binding"/>
    <property type="evidence" value="ECO:0007669"/>
    <property type="project" value="UniProtKB-KW"/>
</dbReference>
<comment type="similarity">
    <text evidence="2">Belongs to the class-II aminoacyl-tRNA synthetase family.</text>
</comment>
<evidence type="ECO:0000256" key="15">
    <source>
        <dbReference type="SAM" id="Coils"/>
    </source>
</evidence>
<keyword evidence="9" id="KW-0862">Zinc</keyword>
<dbReference type="Gene3D" id="3.30.980.10">
    <property type="entry name" value="Threonyl-trna Synthetase, Chain A, domain 2"/>
    <property type="match status" value="1"/>
</dbReference>
<keyword evidence="15" id="KW-0175">Coiled coil</keyword>
<accession>A0A161Y7B8</accession>
<keyword evidence="8" id="KW-0547">Nucleotide-binding</keyword>
<keyword evidence="13" id="KW-0030">Aminoacyl-tRNA synthetase</keyword>
<dbReference type="GO" id="GO:0046872">
    <property type="term" value="F:metal ion binding"/>
    <property type="evidence" value="ECO:0007669"/>
    <property type="project" value="UniProtKB-KW"/>
</dbReference>
<evidence type="ECO:0000256" key="14">
    <source>
        <dbReference type="ARBA" id="ARBA00032577"/>
    </source>
</evidence>
<dbReference type="Pfam" id="PF02272">
    <property type="entry name" value="DHHA1"/>
    <property type="match status" value="1"/>
</dbReference>
<proteinExistence type="inferred from homology"/>
<reference evidence="17 18" key="1">
    <citation type="submission" date="2016-04" db="EMBL/GenBank/DDBJ databases">
        <title>Genome sequence of Clostridium magnum DSM 2767.</title>
        <authorList>
            <person name="Poehlein A."/>
            <person name="Uhlig R."/>
            <person name="Fischer R."/>
            <person name="Bahl H."/>
            <person name="Daniel R."/>
        </authorList>
    </citation>
    <scope>NUCLEOTIDE SEQUENCE [LARGE SCALE GENOMIC DNA]</scope>
    <source>
        <strain evidence="17 18">DSM 2767</strain>
    </source>
</reference>
<name>A0A161Y7B8_9CLOT</name>
<dbReference type="GO" id="GO:0004813">
    <property type="term" value="F:alanine-tRNA ligase activity"/>
    <property type="evidence" value="ECO:0007669"/>
    <property type="project" value="UniProtKB-EC"/>
</dbReference>
<evidence type="ECO:0000256" key="13">
    <source>
        <dbReference type="ARBA" id="ARBA00023146"/>
    </source>
</evidence>